<evidence type="ECO:0000256" key="2">
    <source>
        <dbReference type="ARBA" id="ARBA00022723"/>
    </source>
</evidence>
<dbReference type="PROSITE" id="PS51873">
    <property type="entry name" value="TRIAD"/>
    <property type="match status" value="1"/>
</dbReference>
<keyword evidence="6" id="KW-0862">Zinc</keyword>
<dbReference type="InterPro" id="IPR036537">
    <property type="entry name" value="Adaptor_Cbl_N_dom_sf"/>
</dbReference>
<dbReference type="InterPro" id="IPR054000">
    <property type="entry name" value="MLKL_N"/>
</dbReference>
<dbReference type="InterPro" id="IPR000719">
    <property type="entry name" value="Prot_kinase_dom"/>
</dbReference>
<dbReference type="SUPFAM" id="SSF57850">
    <property type="entry name" value="RING/U-box"/>
    <property type="match status" value="2"/>
</dbReference>
<gene>
    <name evidence="10" type="ORF">BDA96_05G219500</name>
</gene>
<evidence type="ECO:0000256" key="3">
    <source>
        <dbReference type="ARBA" id="ARBA00022737"/>
    </source>
</evidence>
<evidence type="ECO:0000256" key="1">
    <source>
        <dbReference type="ARBA" id="ARBA00022679"/>
    </source>
</evidence>
<dbReference type="InterPro" id="IPR044066">
    <property type="entry name" value="TRIAD_supradom"/>
</dbReference>
<evidence type="ECO:0000256" key="4">
    <source>
        <dbReference type="ARBA" id="ARBA00022771"/>
    </source>
</evidence>
<organism evidence="10 11">
    <name type="scientific">Sorghum bicolor</name>
    <name type="common">Sorghum</name>
    <name type="synonym">Sorghum vulgare</name>
    <dbReference type="NCBI Taxonomy" id="4558"/>
    <lineage>
        <taxon>Eukaryota</taxon>
        <taxon>Viridiplantae</taxon>
        <taxon>Streptophyta</taxon>
        <taxon>Embryophyta</taxon>
        <taxon>Tracheophyta</taxon>
        <taxon>Spermatophyta</taxon>
        <taxon>Magnoliopsida</taxon>
        <taxon>Liliopsida</taxon>
        <taxon>Poales</taxon>
        <taxon>Poaceae</taxon>
        <taxon>PACMAD clade</taxon>
        <taxon>Panicoideae</taxon>
        <taxon>Andropogonodae</taxon>
        <taxon>Andropogoneae</taxon>
        <taxon>Sorghinae</taxon>
        <taxon>Sorghum</taxon>
    </lineage>
</organism>
<dbReference type="SUPFAM" id="SSF56112">
    <property type="entry name" value="Protein kinase-like (PK-like)"/>
    <property type="match status" value="1"/>
</dbReference>
<dbReference type="PANTHER" id="PTHR47975">
    <property type="entry name" value="S-LOCUS LECTIN KINASE FAMILY PROTEIN"/>
    <property type="match status" value="1"/>
</dbReference>
<evidence type="ECO:0000256" key="6">
    <source>
        <dbReference type="ARBA" id="ARBA00022833"/>
    </source>
</evidence>
<feature type="domain" description="Protein kinase" evidence="8">
    <location>
        <begin position="177"/>
        <end position="466"/>
    </location>
</feature>
<dbReference type="GO" id="GO:0007166">
    <property type="term" value="P:cell surface receptor signaling pathway"/>
    <property type="evidence" value="ECO:0007669"/>
    <property type="project" value="InterPro"/>
</dbReference>
<dbReference type="GO" id="GO:0005524">
    <property type="term" value="F:ATP binding"/>
    <property type="evidence" value="ECO:0007669"/>
    <property type="project" value="InterPro"/>
</dbReference>
<keyword evidence="2" id="KW-0479">Metal-binding</keyword>
<sequence length="717" mass="81105">MDGGLVTQIINVLNSISTMMMKVPKNKKKCREMRGLMDALREELEPLTEGVMDTSVQAALQRFKDTLVSTETEVKKLQDGNDLVQFFQANRTAAKLNQLRQDLSQSMLHSALVASVSTTNQFRRMDQKIDYAISLLESLQSKHRTDDSTNDATNQNKTSTRRAGLRDYSWSDLDRCKTSSSPISQSNQSAVYKGELYKMSVAIKEFLNVKTGTKKRFVNELRMILKLRHRNIVEFLGYCFESDDILVVDQGKSSVEVQENRQLCFVSRYMSKGSMIRVTEGKERFKWPTVFKIIQGIADGVHYMHKERVVHLDLKPKSILLDDNMIPKINDFGTAKEIGPEDVIRLGVKTLPGLEKRYRAPELSLDEPRASTKSDVYSFGVMLLETISHMCATTKEHNRLPSSHEEWINRIQLQPENEFTNLFDKKLVSDQYVAMATKCVLVGVLCSLRDPKHRPSMQQVVSMLATGEAGSTTTRTSPQDKNQGYTVFTQDVLETQQEFDIDAIAKALGIQPGVAELLLQNYDWSIVRVQTEWQQQQQDDDRPDKLLNDMGLTIDAAMKPVKPSTQVRTCMKCRGSFNAGLLMSPGCSHYCCNGCWSTHLEDELANKGVQHYLPLRCPSSSCNVPVLRDLVNRLPDGSKGKKWYLKFLFDSYLDNSGGRTMWCPAPKCGLAIMFDDDRIGVAMDVVCSCGHRFCSRCHSSPHKPKPCMHARLEATRP</sequence>
<evidence type="ECO:0000313" key="11">
    <source>
        <dbReference type="Proteomes" id="UP000807115"/>
    </source>
</evidence>
<dbReference type="InterPro" id="IPR059179">
    <property type="entry name" value="MLKL-like_MCAfunc"/>
</dbReference>
<dbReference type="PANTHER" id="PTHR47975:SF60">
    <property type="entry name" value="PROTEIN KINASE DOMAIN-CONTAINING PROTEIN"/>
    <property type="match status" value="1"/>
</dbReference>
<keyword evidence="3" id="KW-0677">Repeat</keyword>
<keyword evidence="1" id="KW-0808">Transferase</keyword>
<evidence type="ECO:0000313" key="10">
    <source>
        <dbReference type="EMBL" id="KAG0530816.1"/>
    </source>
</evidence>
<dbReference type="Pfam" id="PF01485">
    <property type="entry name" value="IBR"/>
    <property type="match status" value="1"/>
</dbReference>
<reference evidence="10" key="2">
    <citation type="submission" date="2020-10" db="EMBL/GenBank/DDBJ databases">
        <authorList>
            <person name="Cooper E.A."/>
            <person name="Brenton Z.W."/>
            <person name="Flinn B.S."/>
            <person name="Jenkins J."/>
            <person name="Shu S."/>
            <person name="Flowers D."/>
            <person name="Luo F."/>
            <person name="Wang Y."/>
            <person name="Xia P."/>
            <person name="Barry K."/>
            <person name="Daum C."/>
            <person name="Lipzen A."/>
            <person name="Yoshinaga Y."/>
            <person name="Schmutz J."/>
            <person name="Saski C."/>
            <person name="Vermerris W."/>
            <person name="Kresovich S."/>
        </authorList>
    </citation>
    <scope>NUCLEOTIDE SEQUENCE</scope>
</reference>
<dbReference type="InterPro" id="IPR011009">
    <property type="entry name" value="Kinase-like_dom_sf"/>
</dbReference>
<evidence type="ECO:0000256" key="5">
    <source>
        <dbReference type="ARBA" id="ARBA00022786"/>
    </source>
</evidence>
<accession>A0A921UIA7</accession>
<feature type="domain" description="RING-type" evidence="9">
    <location>
        <begin position="566"/>
        <end position="717"/>
    </location>
</feature>
<protein>
    <recommendedName>
        <fullName evidence="12">Protein kinase domain-containing protein</fullName>
    </recommendedName>
</protein>
<dbReference type="AlphaFoldDB" id="A0A921UIA7"/>
<dbReference type="Pfam" id="PF22215">
    <property type="entry name" value="MLKL_N"/>
    <property type="match status" value="1"/>
</dbReference>
<keyword evidence="5" id="KW-0833">Ubl conjugation pathway</keyword>
<dbReference type="Gene3D" id="3.30.40.10">
    <property type="entry name" value="Zinc/RING finger domain, C3HC4 (zinc finger)"/>
    <property type="match status" value="1"/>
</dbReference>
<evidence type="ECO:0000259" key="9">
    <source>
        <dbReference type="PROSITE" id="PS51873"/>
    </source>
</evidence>
<dbReference type="EMBL" id="CM027684">
    <property type="protein sequence ID" value="KAG0530816.1"/>
    <property type="molecule type" value="Genomic_DNA"/>
</dbReference>
<comment type="caution">
    <text evidence="10">The sequence shown here is derived from an EMBL/GenBank/DDBJ whole genome shotgun (WGS) entry which is preliminary data.</text>
</comment>
<dbReference type="PROSITE" id="PS50011">
    <property type="entry name" value="PROTEIN_KINASE_DOM"/>
    <property type="match status" value="1"/>
</dbReference>
<evidence type="ECO:0008006" key="12">
    <source>
        <dbReference type="Google" id="ProtNLM"/>
    </source>
</evidence>
<dbReference type="Gene3D" id="1.20.930.20">
    <property type="entry name" value="Adaptor protein Cbl, N-terminal domain"/>
    <property type="match status" value="1"/>
</dbReference>
<reference evidence="10" key="1">
    <citation type="journal article" date="2019" name="BMC Genomics">
        <title>A new reference genome for Sorghum bicolor reveals high levels of sequence similarity between sweet and grain genotypes: implications for the genetics of sugar metabolism.</title>
        <authorList>
            <person name="Cooper E.A."/>
            <person name="Brenton Z.W."/>
            <person name="Flinn B.S."/>
            <person name="Jenkins J."/>
            <person name="Shu S."/>
            <person name="Flowers D."/>
            <person name="Luo F."/>
            <person name="Wang Y."/>
            <person name="Xia P."/>
            <person name="Barry K."/>
            <person name="Daum C."/>
            <person name="Lipzen A."/>
            <person name="Yoshinaga Y."/>
            <person name="Schmutz J."/>
            <person name="Saski C."/>
            <person name="Vermerris W."/>
            <person name="Kresovich S."/>
        </authorList>
    </citation>
    <scope>NUCLEOTIDE SEQUENCE</scope>
</reference>
<name>A0A921UIA7_SORBI</name>
<evidence type="ECO:0000259" key="8">
    <source>
        <dbReference type="PROSITE" id="PS50011"/>
    </source>
</evidence>
<dbReference type="InterPro" id="IPR002867">
    <property type="entry name" value="IBR_dom"/>
</dbReference>
<dbReference type="SMART" id="SM00647">
    <property type="entry name" value="IBR"/>
    <property type="match status" value="1"/>
</dbReference>
<dbReference type="Gene3D" id="3.30.200.20">
    <property type="entry name" value="Phosphorylase Kinase, domain 1"/>
    <property type="match status" value="1"/>
</dbReference>
<dbReference type="Gene3D" id="1.10.510.10">
    <property type="entry name" value="Transferase(Phosphotransferase) domain 1"/>
    <property type="match status" value="1"/>
</dbReference>
<dbReference type="GO" id="GO:0004672">
    <property type="term" value="F:protein kinase activity"/>
    <property type="evidence" value="ECO:0007669"/>
    <property type="project" value="InterPro"/>
</dbReference>
<dbReference type="Proteomes" id="UP000807115">
    <property type="component" value="Chromosome 5"/>
</dbReference>
<dbReference type="GO" id="GO:0008270">
    <property type="term" value="F:zinc ion binding"/>
    <property type="evidence" value="ECO:0007669"/>
    <property type="project" value="UniProtKB-KW"/>
</dbReference>
<keyword evidence="4" id="KW-0863">Zinc-finger</keyword>
<dbReference type="Pfam" id="PF00069">
    <property type="entry name" value="Pkinase"/>
    <property type="match status" value="1"/>
</dbReference>
<proteinExistence type="predicted"/>
<feature type="region of interest" description="Disordered" evidence="7">
    <location>
        <begin position="143"/>
        <end position="163"/>
    </location>
</feature>
<evidence type="ECO:0000256" key="7">
    <source>
        <dbReference type="SAM" id="MobiDB-lite"/>
    </source>
</evidence>
<dbReference type="CDD" id="cd21037">
    <property type="entry name" value="MLKL_NTD"/>
    <property type="match status" value="1"/>
</dbReference>
<dbReference type="InterPro" id="IPR013083">
    <property type="entry name" value="Znf_RING/FYVE/PHD"/>
</dbReference>